<keyword evidence="2" id="KW-1185">Reference proteome</keyword>
<evidence type="ECO:0000313" key="2">
    <source>
        <dbReference type="Proteomes" id="UP000572212"/>
    </source>
</evidence>
<reference evidence="1 2" key="1">
    <citation type="submission" date="2020-08" db="EMBL/GenBank/DDBJ databases">
        <title>Genomic Encyclopedia of Type Strains, Phase IV (KMG-IV): sequencing the most valuable type-strain genomes for metagenomic binning, comparative biology and taxonomic classification.</title>
        <authorList>
            <person name="Goeker M."/>
        </authorList>
    </citation>
    <scope>NUCLEOTIDE SEQUENCE [LARGE SCALE GENOMIC DNA]</scope>
    <source>
        <strain evidence="1 2">DSM 11805</strain>
    </source>
</reference>
<comment type="caution">
    <text evidence="1">The sequence shown here is derived from an EMBL/GenBank/DDBJ whole genome shotgun (WGS) entry which is preliminary data.</text>
</comment>
<accession>A0A841RSB5</accession>
<dbReference type="AlphaFoldDB" id="A0A841RSB5"/>
<dbReference type="Proteomes" id="UP000572212">
    <property type="component" value="Unassembled WGS sequence"/>
</dbReference>
<dbReference type="RefSeq" id="WP_184249711.1">
    <property type="nucleotide sequence ID" value="NZ_BAAACU010000015.1"/>
</dbReference>
<protein>
    <submittedName>
        <fullName evidence="1">Uncharacterized protein</fullName>
    </submittedName>
</protein>
<dbReference type="EMBL" id="JACHON010000017">
    <property type="protein sequence ID" value="MBB6513834.1"/>
    <property type="molecule type" value="Genomic_DNA"/>
</dbReference>
<organism evidence="1 2">
    <name type="scientific">Gracilibacillus halotolerans</name>
    <dbReference type="NCBI Taxonomy" id="74386"/>
    <lineage>
        <taxon>Bacteria</taxon>
        <taxon>Bacillati</taxon>
        <taxon>Bacillota</taxon>
        <taxon>Bacilli</taxon>
        <taxon>Bacillales</taxon>
        <taxon>Bacillaceae</taxon>
        <taxon>Gracilibacillus</taxon>
    </lineage>
</organism>
<gene>
    <name evidence="1" type="ORF">GGQ92_002653</name>
</gene>
<proteinExistence type="predicted"/>
<evidence type="ECO:0000313" key="1">
    <source>
        <dbReference type="EMBL" id="MBB6513834.1"/>
    </source>
</evidence>
<sequence>MKNILSEIGCVWARKIQAILNGKLIHILLGYIINEDQVAQPYAAVVDSTLSAQDRRELKEKLRLSQPALIGEYNNKWQWTTWNGTPIEVLPRLTSPNQTLKREADINMVFIELFTSLKGMKPQILRELVNAGLLTRIYLYQQKEADRWQELKERPEQFPLLVMQAMRELDIPQISFLPYLNDEIVRNLVAHLSVLPLQSYQLAKSYLALSMPSLKEEFNLSVSPSYWVEEILDEMKEDDMLKGHVMDLSSIFASKLLYSSAVPSITELTAIEESNHHLLQAKVFQLILGDTRLTVKERWESKDRADTVIAELNIDNIFRLIPECSSTLRQGGYGCWVMESKLSPLASALLHTDSSNYQLLKTIDYDSTHLGSWTALIFYKPEEE</sequence>
<name>A0A841RSB5_9BACI</name>